<dbReference type="SMART" id="SM00320">
    <property type="entry name" value="WD40"/>
    <property type="match status" value="2"/>
</dbReference>
<evidence type="ECO:0000256" key="4">
    <source>
        <dbReference type="PROSITE-ProRule" id="PRU00221"/>
    </source>
</evidence>
<dbReference type="Pfam" id="PF08614">
    <property type="entry name" value="ATG16"/>
    <property type="match status" value="1"/>
</dbReference>
<dbReference type="GO" id="GO:0000045">
    <property type="term" value="P:autophagosome assembly"/>
    <property type="evidence" value="ECO:0007669"/>
    <property type="project" value="InterPro"/>
</dbReference>
<dbReference type="CDD" id="cd22887">
    <property type="entry name" value="Atg16_CCD"/>
    <property type="match status" value="1"/>
</dbReference>
<dbReference type="PROSITE" id="PS50082">
    <property type="entry name" value="WD_REPEATS_2"/>
    <property type="match status" value="2"/>
</dbReference>
<dbReference type="InterPro" id="IPR001680">
    <property type="entry name" value="WD40_rpt"/>
</dbReference>
<dbReference type="InterPro" id="IPR013923">
    <property type="entry name" value="Autophagy-rel_prot_16_dom"/>
</dbReference>
<dbReference type="InterPro" id="IPR045160">
    <property type="entry name" value="ATG16"/>
</dbReference>
<feature type="coiled-coil region" evidence="5">
    <location>
        <begin position="124"/>
        <end position="193"/>
    </location>
</feature>
<name>A0A821QSA5_9NEOP</name>
<evidence type="ECO:0000256" key="2">
    <source>
        <dbReference type="ARBA" id="ARBA00022574"/>
    </source>
</evidence>
<dbReference type="GO" id="GO:0034045">
    <property type="term" value="C:phagophore assembly site membrane"/>
    <property type="evidence" value="ECO:0007669"/>
    <property type="project" value="TreeGrafter"/>
</dbReference>
<proteinExistence type="inferred from homology"/>
<evidence type="ECO:0000256" key="1">
    <source>
        <dbReference type="ARBA" id="ARBA00009271"/>
    </source>
</evidence>
<feature type="repeat" description="WD" evidence="4">
    <location>
        <begin position="320"/>
        <end position="353"/>
    </location>
</feature>
<gene>
    <name evidence="8" type="ORF">PMACD_LOCUS5198</name>
</gene>
<feature type="compositionally biased region" description="Basic and acidic residues" evidence="6">
    <location>
        <begin position="233"/>
        <end position="243"/>
    </location>
</feature>
<dbReference type="InterPro" id="IPR036322">
    <property type="entry name" value="WD40_repeat_dom_sf"/>
</dbReference>
<dbReference type="Proteomes" id="UP000663880">
    <property type="component" value="Unassembled WGS sequence"/>
</dbReference>
<keyword evidence="2 4" id="KW-0853">WD repeat</keyword>
<dbReference type="EMBL" id="CAJOBZ010000010">
    <property type="protein sequence ID" value="CAF4829968.1"/>
    <property type="molecule type" value="Genomic_DNA"/>
</dbReference>
<dbReference type="InterPro" id="IPR015943">
    <property type="entry name" value="WD40/YVTN_repeat-like_dom_sf"/>
</dbReference>
<dbReference type="PANTHER" id="PTHR19878:SF8">
    <property type="entry name" value="AUTOPHAGY-RELATED 16, ISOFORM F"/>
    <property type="match status" value="1"/>
</dbReference>
<evidence type="ECO:0000256" key="5">
    <source>
        <dbReference type="SAM" id="Coils"/>
    </source>
</evidence>
<dbReference type="SUPFAM" id="SSF50978">
    <property type="entry name" value="WD40 repeat-like"/>
    <property type="match status" value="1"/>
</dbReference>
<comment type="similarity">
    <text evidence="1">Belongs to the WD repeat ATG16 family.</text>
</comment>
<keyword evidence="3" id="KW-0677">Repeat</keyword>
<dbReference type="Gene3D" id="2.130.10.10">
    <property type="entry name" value="YVTN repeat-like/Quinoprotein amine dehydrogenase"/>
    <property type="match status" value="1"/>
</dbReference>
<evidence type="ECO:0000313" key="9">
    <source>
        <dbReference type="Proteomes" id="UP000663880"/>
    </source>
</evidence>
<dbReference type="GO" id="GO:0000421">
    <property type="term" value="C:autophagosome membrane"/>
    <property type="evidence" value="ECO:0007669"/>
    <property type="project" value="TreeGrafter"/>
</dbReference>
<dbReference type="GO" id="GO:0034274">
    <property type="term" value="C:Atg12-Atg5-Atg16 complex"/>
    <property type="evidence" value="ECO:0007669"/>
    <property type="project" value="TreeGrafter"/>
</dbReference>
<organism evidence="8 9">
    <name type="scientific">Pieris macdunnoughi</name>
    <dbReference type="NCBI Taxonomy" id="345717"/>
    <lineage>
        <taxon>Eukaryota</taxon>
        <taxon>Metazoa</taxon>
        <taxon>Ecdysozoa</taxon>
        <taxon>Arthropoda</taxon>
        <taxon>Hexapoda</taxon>
        <taxon>Insecta</taxon>
        <taxon>Pterygota</taxon>
        <taxon>Neoptera</taxon>
        <taxon>Endopterygota</taxon>
        <taxon>Lepidoptera</taxon>
        <taxon>Glossata</taxon>
        <taxon>Ditrysia</taxon>
        <taxon>Papilionoidea</taxon>
        <taxon>Pieridae</taxon>
        <taxon>Pierinae</taxon>
        <taxon>Pieris</taxon>
    </lineage>
</organism>
<reference evidence="8" key="1">
    <citation type="submission" date="2021-02" db="EMBL/GenBank/DDBJ databases">
        <authorList>
            <person name="Steward A R."/>
        </authorList>
    </citation>
    <scope>NUCLEOTIDE SEQUENCE</scope>
</reference>
<sequence>MEGGEWRNNIINQLRARNKRETFAFQDIFTFQSRLFDNVNTLKNENLQLTLVNERIRYSNTESVSSGGGIVNEKIQALEQKVLSQQEELTSLHRRRGESSQQIINLNAKVHDLEKNLQAKDIIISENTALIASLRAEIQMYENNMTELQGLNQVLRDEHQALQIAFAAIEDKLRKAQDENRSLVERLIKYKAKDADKMNEENEHFLKSSNPTAFLINTFGRVSFGKKSDKVKKELEEAAREGGSRSSGSGGSDDKIMDSLPYYATSLPNKVALRFDAHDGEVNAVKWSPTDRIVATGGADRKVKLWDVSKLGTSENRGTLVGSNAGVMSVDFDSTGAFIVGASNDFASRVWTVGDQRLRCENPGNFLEIKSQIPWGLFAL</sequence>
<accession>A0A821QSA5</accession>
<dbReference type="InterPro" id="IPR019775">
    <property type="entry name" value="WD40_repeat_CS"/>
</dbReference>
<dbReference type="OrthoDB" id="6262491at2759"/>
<dbReference type="Pfam" id="PF00400">
    <property type="entry name" value="WD40"/>
    <property type="match status" value="2"/>
</dbReference>
<protein>
    <recommendedName>
        <fullName evidence="7">Autophagy-related protein 16 domain-containing protein</fullName>
    </recommendedName>
</protein>
<feature type="region of interest" description="Disordered" evidence="6">
    <location>
        <begin position="233"/>
        <end position="253"/>
    </location>
</feature>
<feature type="repeat" description="WD" evidence="4">
    <location>
        <begin position="275"/>
        <end position="309"/>
    </location>
</feature>
<dbReference type="PROSITE" id="PS00678">
    <property type="entry name" value="WD_REPEATS_1"/>
    <property type="match status" value="1"/>
</dbReference>
<keyword evidence="9" id="KW-1185">Reference proteome</keyword>
<comment type="caution">
    <text evidence="8">The sequence shown here is derived from an EMBL/GenBank/DDBJ whole genome shotgun (WGS) entry which is preliminary data.</text>
</comment>
<keyword evidence="5" id="KW-0175">Coiled coil</keyword>
<evidence type="ECO:0000256" key="6">
    <source>
        <dbReference type="SAM" id="MobiDB-lite"/>
    </source>
</evidence>
<dbReference type="PROSITE" id="PS50294">
    <property type="entry name" value="WD_REPEATS_REGION"/>
    <property type="match status" value="1"/>
</dbReference>
<evidence type="ECO:0000313" key="8">
    <source>
        <dbReference type="EMBL" id="CAF4829968.1"/>
    </source>
</evidence>
<dbReference type="PANTHER" id="PTHR19878">
    <property type="entry name" value="AUTOPHAGY PROTEIN 16-LIKE"/>
    <property type="match status" value="1"/>
</dbReference>
<dbReference type="AlphaFoldDB" id="A0A821QSA5"/>
<evidence type="ECO:0000259" key="7">
    <source>
        <dbReference type="Pfam" id="PF08614"/>
    </source>
</evidence>
<evidence type="ECO:0000256" key="3">
    <source>
        <dbReference type="ARBA" id="ARBA00022737"/>
    </source>
</evidence>
<dbReference type="GO" id="GO:0043495">
    <property type="term" value="F:protein-membrane adaptor activity"/>
    <property type="evidence" value="ECO:0007669"/>
    <property type="project" value="TreeGrafter"/>
</dbReference>
<feature type="domain" description="Autophagy-related protein 16" evidence="7">
    <location>
        <begin position="10"/>
        <end position="199"/>
    </location>
</feature>